<dbReference type="CDD" id="cd02440">
    <property type="entry name" value="AdoMet_MTases"/>
    <property type="match status" value="1"/>
</dbReference>
<evidence type="ECO:0000256" key="1">
    <source>
        <dbReference type="ARBA" id="ARBA00022603"/>
    </source>
</evidence>
<proteinExistence type="predicted"/>
<dbReference type="Gene3D" id="3.40.50.150">
    <property type="entry name" value="Vaccinia Virus protein VP39"/>
    <property type="match status" value="1"/>
</dbReference>
<dbReference type="NCBIfam" id="TIGR00095">
    <property type="entry name" value="16S rRNA (guanine(966)-N(2))-methyltransferase RsmD"/>
    <property type="match status" value="1"/>
</dbReference>
<dbReference type="PANTHER" id="PTHR43542:SF1">
    <property type="entry name" value="METHYLTRANSFERASE"/>
    <property type="match status" value="1"/>
</dbReference>
<dbReference type="GO" id="GO:0008168">
    <property type="term" value="F:methyltransferase activity"/>
    <property type="evidence" value="ECO:0007669"/>
    <property type="project" value="UniProtKB-KW"/>
</dbReference>
<dbReference type="KEGG" id="lgn:ABM34_02010"/>
<dbReference type="Pfam" id="PF03602">
    <property type="entry name" value="Cons_hypoth95"/>
    <property type="match status" value="1"/>
</dbReference>
<dbReference type="InterPro" id="IPR002052">
    <property type="entry name" value="DNA_methylase_N6_adenine_CS"/>
</dbReference>
<name>A0A0H4QDP7_9LACO</name>
<accession>A0A0H4QDP7</accession>
<keyword evidence="1 3" id="KW-0489">Methyltransferase</keyword>
<dbReference type="Proteomes" id="UP000036106">
    <property type="component" value="Chromosome"/>
</dbReference>
<dbReference type="InterPro" id="IPR004398">
    <property type="entry name" value="RNA_MeTrfase_RsmD"/>
</dbReference>
<dbReference type="RefSeq" id="WP_048702812.1">
    <property type="nucleotide sequence ID" value="NZ_CP012034.1"/>
</dbReference>
<dbReference type="STRING" id="1007676.ABM34_02010"/>
<dbReference type="AlphaFoldDB" id="A0A0H4QDP7"/>
<evidence type="ECO:0000256" key="2">
    <source>
        <dbReference type="ARBA" id="ARBA00022679"/>
    </source>
</evidence>
<dbReference type="PIRSF" id="PIRSF004553">
    <property type="entry name" value="CHP00095"/>
    <property type="match status" value="1"/>
</dbReference>
<keyword evidence="2 3" id="KW-0808">Transferase</keyword>
<dbReference type="EMBL" id="CP012034">
    <property type="protein sequence ID" value="AKP66444.1"/>
    <property type="molecule type" value="Genomic_DNA"/>
</dbReference>
<dbReference type="PROSITE" id="PS00092">
    <property type="entry name" value="N6_MTASE"/>
    <property type="match status" value="1"/>
</dbReference>
<dbReference type="OrthoDB" id="9803017at2"/>
<sequence>MKVISGSFRGLNLKPVPGKNTRPTSGKVKEAMFSMITPYFTDGNVLDLFAGTGSLGIEAVSRGYQKSYLVDKAYKAIATINENVEKTHHEEQFEVIKSAATEALKIFQEKDVKFDLVFLDPPYRMKITENLIQDMVDFNLLSSDAIIVDETDYEVNISNIETITLLKKKDYKDTKVALYQFGGN</sequence>
<protein>
    <submittedName>
        <fullName evidence="3">SAM-dependent methyltransferase</fullName>
    </submittedName>
</protein>
<dbReference type="PANTHER" id="PTHR43542">
    <property type="entry name" value="METHYLTRANSFERASE"/>
    <property type="match status" value="1"/>
</dbReference>
<dbReference type="GO" id="GO:0003676">
    <property type="term" value="F:nucleic acid binding"/>
    <property type="evidence" value="ECO:0007669"/>
    <property type="project" value="InterPro"/>
</dbReference>
<keyword evidence="4" id="KW-1185">Reference proteome</keyword>
<evidence type="ECO:0000313" key="3">
    <source>
        <dbReference type="EMBL" id="AKP66444.1"/>
    </source>
</evidence>
<organism evidence="3 4">
    <name type="scientific">Companilactobacillus ginsenosidimutans</name>
    <dbReference type="NCBI Taxonomy" id="1007676"/>
    <lineage>
        <taxon>Bacteria</taxon>
        <taxon>Bacillati</taxon>
        <taxon>Bacillota</taxon>
        <taxon>Bacilli</taxon>
        <taxon>Lactobacillales</taxon>
        <taxon>Lactobacillaceae</taxon>
        <taxon>Companilactobacillus</taxon>
    </lineage>
</organism>
<evidence type="ECO:0000313" key="4">
    <source>
        <dbReference type="Proteomes" id="UP000036106"/>
    </source>
</evidence>
<dbReference type="PATRIC" id="fig|1007676.4.peg.419"/>
<reference evidence="4" key="1">
    <citation type="submission" date="2015-07" db="EMBL/GenBank/DDBJ databases">
        <title>Lactobacillus ginsenosidimutans/EMML 3141/ whole genome sequencing.</title>
        <authorList>
            <person name="Kim M.K."/>
            <person name="Im W.-T."/>
            <person name="Srinivasan S."/>
            <person name="Lee J.-J."/>
        </authorList>
    </citation>
    <scope>NUCLEOTIDE SEQUENCE [LARGE SCALE GENOMIC DNA]</scope>
    <source>
        <strain evidence="4">EMML 3041</strain>
    </source>
</reference>
<dbReference type="GO" id="GO:0031167">
    <property type="term" value="P:rRNA methylation"/>
    <property type="evidence" value="ECO:0007669"/>
    <property type="project" value="InterPro"/>
</dbReference>
<gene>
    <name evidence="3" type="ORF">ABM34_02010</name>
</gene>
<dbReference type="SUPFAM" id="SSF53335">
    <property type="entry name" value="S-adenosyl-L-methionine-dependent methyltransferases"/>
    <property type="match status" value="1"/>
</dbReference>
<dbReference type="InterPro" id="IPR029063">
    <property type="entry name" value="SAM-dependent_MTases_sf"/>
</dbReference>